<evidence type="ECO:0000313" key="1">
    <source>
        <dbReference type="EMBL" id="KAK7675864.1"/>
    </source>
</evidence>
<reference evidence="1 2" key="1">
    <citation type="submission" date="2022-09" db="EMBL/GenBank/DDBJ databases">
        <authorList>
            <person name="Palmer J.M."/>
        </authorList>
    </citation>
    <scope>NUCLEOTIDE SEQUENCE [LARGE SCALE GENOMIC DNA]</scope>
    <source>
        <strain evidence="1 2">DSM 7382</strain>
    </source>
</reference>
<dbReference type="Proteomes" id="UP001385951">
    <property type="component" value="Unassembled WGS sequence"/>
</dbReference>
<protein>
    <submittedName>
        <fullName evidence="1">Uncharacterized protein</fullName>
    </submittedName>
</protein>
<organism evidence="1 2">
    <name type="scientific">Cerrena zonata</name>
    <dbReference type="NCBI Taxonomy" id="2478898"/>
    <lineage>
        <taxon>Eukaryota</taxon>
        <taxon>Fungi</taxon>
        <taxon>Dikarya</taxon>
        <taxon>Basidiomycota</taxon>
        <taxon>Agaricomycotina</taxon>
        <taxon>Agaricomycetes</taxon>
        <taxon>Polyporales</taxon>
        <taxon>Cerrenaceae</taxon>
        <taxon>Cerrena</taxon>
    </lineage>
</organism>
<dbReference type="EMBL" id="JASBNA010000168">
    <property type="protein sequence ID" value="KAK7675864.1"/>
    <property type="molecule type" value="Genomic_DNA"/>
</dbReference>
<sequence>MKTAGLRILWARLFSPDDRRSDRSASGGVSVSGKFLFAAKQHAINPGSMLDFLRTDGATRSPDEIHRSTTCQKAVRFGGSDRKCLNHEGFQRLNRIGTGG</sequence>
<evidence type="ECO:0000313" key="2">
    <source>
        <dbReference type="Proteomes" id="UP001385951"/>
    </source>
</evidence>
<dbReference type="AlphaFoldDB" id="A0AAW0FCY9"/>
<proteinExistence type="predicted"/>
<gene>
    <name evidence="1" type="ORF">QCA50_021196</name>
</gene>
<comment type="caution">
    <text evidence="1">The sequence shown here is derived from an EMBL/GenBank/DDBJ whole genome shotgun (WGS) entry which is preliminary data.</text>
</comment>
<accession>A0AAW0FCY9</accession>
<keyword evidence="2" id="KW-1185">Reference proteome</keyword>
<name>A0AAW0FCY9_9APHY</name>